<comment type="subcellular location">
    <subcellularLocation>
        <location evidence="1">Membrane</location>
        <topology evidence="1">Multi-pass membrane protein</topology>
    </subcellularLocation>
</comment>
<proteinExistence type="predicted"/>
<name>A0ABW6Y4B8_9ACTN</name>
<keyword evidence="4 6" id="KW-0472">Membrane</keyword>
<keyword evidence="2 6" id="KW-0812">Transmembrane</keyword>
<evidence type="ECO:0000256" key="5">
    <source>
        <dbReference type="SAM" id="MobiDB-lite"/>
    </source>
</evidence>
<dbReference type="Proteomes" id="UP001603013">
    <property type="component" value="Unassembled WGS sequence"/>
</dbReference>
<keyword evidence="8" id="KW-1185">Reference proteome</keyword>
<keyword evidence="3 6" id="KW-1133">Transmembrane helix</keyword>
<sequence>MTTDIAAPAATAATPVTAAPTTASAPRDGAKKLGRRADISVRVLQILLALAFAIPSASPKLVGHWSAAETFDEIGWGDWLMYTVGALELAGAVALVIPILSSASATALTGLMIGAFVTQMTVFDGQYALTPLLFSVPLVLIAWTRRHHNKALLALVLRRRV</sequence>
<dbReference type="InterPro" id="IPR032808">
    <property type="entry name" value="DoxX"/>
</dbReference>
<evidence type="ECO:0000256" key="6">
    <source>
        <dbReference type="SAM" id="Phobius"/>
    </source>
</evidence>
<evidence type="ECO:0000313" key="8">
    <source>
        <dbReference type="Proteomes" id="UP001603013"/>
    </source>
</evidence>
<evidence type="ECO:0000256" key="4">
    <source>
        <dbReference type="ARBA" id="ARBA00023136"/>
    </source>
</evidence>
<feature type="region of interest" description="Disordered" evidence="5">
    <location>
        <begin position="1"/>
        <end position="29"/>
    </location>
</feature>
<dbReference type="RefSeq" id="WP_391932511.1">
    <property type="nucleotide sequence ID" value="NZ_JBIBSM010000001.1"/>
</dbReference>
<evidence type="ECO:0000256" key="3">
    <source>
        <dbReference type="ARBA" id="ARBA00022989"/>
    </source>
</evidence>
<protein>
    <submittedName>
        <fullName evidence="7">DoxX family protein</fullName>
    </submittedName>
</protein>
<dbReference type="EMBL" id="JBIBSM010000001">
    <property type="protein sequence ID" value="MFF8274668.1"/>
    <property type="molecule type" value="Genomic_DNA"/>
</dbReference>
<gene>
    <name evidence="7" type="ORF">ACF05T_00920</name>
</gene>
<evidence type="ECO:0000313" key="7">
    <source>
        <dbReference type="EMBL" id="MFF8274668.1"/>
    </source>
</evidence>
<dbReference type="Pfam" id="PF13564">
    <property type="entry name" value="DoxX_2"/>
    <property type="match status" value="1"/>
</dbReference>
<organism evidence="7 8">
    <name type="scientific">Streptomyces lateritius</name>
    <dbReference type="NCBI Taxonomy" id="67313"/>
    <lineage>
        <taxon>Bacteria</taxon>
        <taxon>Bacillati</taxon>
        <taxon>Actinomycetota</taxon>
        <taxon>Actinomycetes</taxon>
        <taxon>Kitasatosporales</taxon>
        <taxon>Streptomycetaceae</taxon>
        <taxon>Streptomyces</taxon>
    </lineage>
</organism>
<feature type="transmembrane region" description="Helical" evidence="6">
    <location>
        <begin position="128"/>
        <end position="144"/>
    </location>
</feature>
<feature type="compositionally biased region" description="Low complexity" evidence="5">
    <location>
        <begin position="1"/>
        <end position="26"/>
    </location>
</feature>
<evidence type="ECO:0000256" key="2">
    <source>
        <dbReference type="ARBA" id="ARBA00022692"/>
    </source>
</evidence>
<accession>A0ABW6Y4B8</accession>
<comment type="caution">
    <text evidence="7">The sequence shown here is derived from an EMBL/GenBank/DDBJ whole genome shotgun (WGS) entry which is preliminary data.</text>
</comment>
<reference evidence="7 8" key="1">
    <citation type="submission" date="2024-10" db="EMBL/GenBank/DDBJ databases">
        <title>The Natural Products Discovery Center: Release of the First 8490 Sequenced Strains for Exploring Actinobacteria Biosynthetic Diversity.</title>
        <authorList>
            <person name="Kalkreuter E."/>
            <person name="Kautsar S.A."/>
            <person name="Yang D."/>
            <person name="Bader C.D."/>
            <person name="Teijaro C.N."/>
            <person name="Fluegel L."/>
            <person name="Davis C.M."/>
            <person name="Simpson J.R."/>
            <person name="Lauterbach L."/>
            <person name="Steele A.D."/>
            <person name="Gui C."/>
            <person name="Meng S."/>
            <person name="Li G."/>
            <person name="Viehrig K."/>
            <person name="Ye F."/>
            <person name="Su P."/>
            <person name="Kiefer A.F."/>
            <person name="Nichols A."/>
            <person name="Cepeda A.J."/>
            <person name="Yan W."/>
            <person name="Fan B."/>
            <person name="Jiang Y."/>
            <person name="Adhikari A."/>
            <person name="Zheng C.-J."/>
            <person name="Schuster L."/>
            <person name="Cowan T.M."/>
            <person name="Smanski M.J."/>
            <person name="Chevrette M.G."/>
            <person name="De Carvalho L.P.S."/>
            <person name="Shen B."/>
        </authorList>
    </citation>
    <scope>NUCLEOTIDE SEQUENCE [LARGE SCALE GENOMIC DNA]</scope>
    <source>
        <strain evidence="7 8">NPDC015755</strain>
    </source>
</reference>
<evidence type="ECO:0000256" key="1">
    <source>
        <dbReference type="ARBA" id="ARBA00004141"/>
    </source>
</evidence>